<evidence type="ECO:0000313" key="1">
    <source>
        <dbReference type="EMBL" id="UWZ36504.1"/>
    </source>
</evidence>
<proteinExistence type="predicted"/>
<reference evidence="1" key="1">
    <citation type="submission" date="2021-04" db="EMBL/GenBank/DDBJ databases">
        <title>Biosynthetic gene clusters of Dactylosporangioum roseum.</title>
        <authorList>
            <person name="Hartkoorn R.C."/>
            <person name="Beaudoing E."/>
            <person name="Hot D."/>
            <person name="Moureu S."/>
        </authorList>
    </citation>
    <scope>NUCLEOTIDE SEQUENCE</scope>
    <source>
        <strain evidence="1">NRRL B-16295</strain>
    </source>
</reference>
<organism evidence="1 2">
    <name type="scientific">Dactylosporangium roseum</name>
    <dbReference type="NCBI Taxonomy" id="47989"/>
    <lineage>
        <taxon>Bacteria</taxon>
        <taxon>Bacillati</taxon>
        <taxon>Actinomycetota</taxon>
        <taxon>Actinomycetes</taxon>
        <taxon>Micromonosporales</taxon>
        <taxon>Micromonosporaceae</taxon>
        <taxon>Dactylosporangium</taxon>
    </lineage>
</organism>
<sequence>MRKQAPPRSDAASAGLIGLGFPSVAARTERHYSGLVLVVTDDVHRLHLMSGNDGPTVEAVRGALRLAAGASAHARQLAAALGQPDDRHAPARPEWVCVRCGRPWPCGSVRRHLADEFANNLGALTVLMAARVAEASEDLGVAALPELYDRFLGWTPEPTTNSTCAEER</sequence>
<dbReference type="EMBL" id="CP073721">
    <property type="protein sequence ID" value="UWZ36504.1"/>
    <property type="molecule type" value="Genomic_DNA"/>
</dbReference>
<protein>
    <recommendedName>
        <fullName evidence="3">Flavin reductase</fullName>
    </recommendedName>
</protein>
<gene>
    <name evidence="1" type="ORF">Drose_36745</name>
</gene>
<accession>A0ABY5Z3A1</accession>
<name>A0ABY5Z3A1_9ACTN</name>
<dbReference type="RefSeq" id="WP_260725842.1">
    <property type="nucleotide sequence ID" value="NZ_BAAABS010000027.1"/>
</dbReference>
<dbReference type="Proteomes" id="UP001058271">
    <property type="component" value="Chromosome"/>
</dbReference>
<evidence type="ECO:0008006" key="3">
    <source>
        <dbReference type="Google" id="ProtNLM"/>
    </source>
</evidence>
<evidence type="ECO:0000313" key="2">
    <source>
        <dbReference type="Proteomes" id="UP001058271"/>
    </source>
</evidence>
<keyword evidence="2" id="KW-1185">Reference proteome</keyword>